<dbReference type="Pfam" id="PF16752">
    <property type="entry name" value="TBCC_N"/>
    <property type="match status" value="1"/>
</dbReference>
<feature type="domain" description="C-CAP/cofactor C-like" evidence="8">
    <location>
        <begin position="168"/>
        <end position="332"/>
    </location>
</feature>
<name>A0AA88WPE8_9ASTE</name>
<organism evidence="9 10">
    <name type="scientific">Escallonia herrerae</name>
    <dbReference type="NCBI Taxonomy" id="1293975"/>
    <lineage>
        <taxon>Eukaryota</taxon>
        <taxon>Viridiplantae</taxon>
        <taxon>Streptophyta</taxon>
        <taxon>Embryophyta</taxon>
        <taxon>Tracheophyta</taxon>
        <taxon>Spermatophyta</taxon>
        <taxon>Magnoliopsida</taxon>
        <taxon>eudicotyledons</taxon>
        <taxon>Gunneridae</taxon>
        <taxon>Pentapetalae</taxon>
        <taxon>asterids</taxon>
        <taxon>campanulids</taxon>
        <taxon>Escalloniales</taxon>
        <taxon>Escalloniaceae</taxon>
        <taxon>Escallonia</taxon>
    </lineage>
</organism>
<evidence type="ECO:0000313" key="9">
    <source>
        <dbReference type="EMBL" id="KAK3030997.1"/>
    </source>
</evidence>
<protein>
    <recommendedName>
        <fullName evidence="8">C-CAP/cofactor C-like domain-containing protein</fullName>
    </recommendedName>
</protein>
<comment type="subunit">
    <text evidence="6">Supercomplex made of cofactors A to E. Cofactors A and D function by capturing and stabilizing tubulin in a quasi-native conformation. Cofactor E binds to the cofactor D-tubulin complex; interaction with cofactor C then causes the release of tubulin polypeptides that are committed to the native state.</text>
</comment>
<gene>
    <name evidence="9" type="ORF">RJ639_035748</name>
</gene>
<evidence type="ECO:0000256" key="6">
    <source>
        <dbReference type="ARBA" id="ARBA00026055"/>
    </source>
</evidence>
<dbReference type="PANTHER" id="PTHR15139">
    <property type="entry name" value="TUBULIN FOLDING COFACTOR C"/>
    <property type="match status" value="1"/>
</dbReference>
<evidence type="ECO:0000256" key="4">
    <source>
        <dbReference type="ARBA" id="ARBA00022990"/>
    </source>
</evidence>
<comment type="similarity">
    <text evidence="2">Belongs to the TBCC family.</text>
</comment>
<feature type="compositionally biased region" description="Low complexity" evidence="7">
    <location>
        <begin position="32"/>
        <end position="43"/>
    </location>
</feature>
<accession>A0AA88WPE8</accession>
<dbReference type="InterPro" id="IPR027684">
    <property type="entry name" value="TBCC"/>
</dbReference>
<evidence type="ECO:0000259" key="8">
    <source>
        <dbReference type="PROSITE" id="PS51329"/>
    </source>
</evidence>
<dbReference type="InterPro" id="IPR012945">
    <property type="entry name" value="Tubulin-bd_cofactor_C_dom"/>
</dbReference>
<keyword evidence="4" id="KW-0007">Acetylation</keyword>
<evidence type="ECO:0000256" key="7">
    <source>
        <dbReference type="SAM" id="MobiDB-lite"/>
    </source>
</evidence>
<dbReference type="InterPro" id="IPR016098">
    <property type="entry name" value="CAP/MinC_C"/>
</dbReference>
<dbReference type="AlphaFoldDB" id="A0AA88WPE8"/>
<dbReference type="PANTHER" id="PTHR15139:SF0">
    <property type="entry name" value="TUBULIN-SPECIFIC CHAPERONE C"/>
    <property type="match status" value="1"/>
</dbReference>
<dbReference type="PROSITE" id="PS51329">
    <property type="entry name" value="C_CAP_COFACTOR_C"/>
    <property type="match status" value="1"/>
</dbReference>
<dbReference type="Gene3D" id="2.160.20.70">
    <property type="match status" value="1"/>
</dbReference>
<dbReference type="Gene3D" id="1.20.58.1250">
    <property type="entry name" value="Tubulin Binding Cofactor C, N-terminal domain"/>
    <property type="match status" value="1"/>
</dbReference>
<evidence type="ECO:0000256" key="2">
    <source>
        <dbReference type="ARBA" id="ARBA00008848"/>
    </source>
</evidence>
<dbReference type="GO" id="GO:0005737">
    <property type="term" value="C:cytoplasm"/>
    <property type="evidence" value="ECO:0007669"/>
    <property type="project" value="UniProtKB-SubCell"/>
</dbReference>
<dbReference type="GO" id="GO:0007021">
    <property type="term" value="P:tubulin complex assembly"/>
    <property type="evidence" value="ECO:0007669"/>
    <property type="project" value="TreeGrafter"/>
</dbReference>
<dbReference type="SMART" id="SM00673">
    <property type="entry name" value="CARP"/>
    <property type="match status" value="2"/>
</dbReference>
<proteinExistence type="inferred from homology"/>
<evidence type="ECO:0000256" key="1">
    <source>
        <dbReference type="ARBA" id="ARBA00004496"/>
    </source>
</evidence>
<dbReference type="Proteomes" id="UP001188597">
    <property type="component" value="Unassembled WGS sequence"/>
</dbReference>
<sequence length="360" mass="40132">MEEQAPPPPLPTTTTTTETLDAATQRKHAAMLDRLSTLQQSRLLSHKPNPTDTPPSFESIQSFLSRFSTTKLAIESDLARIRQSPSDPNPIPDPKSQLQSLSLSIAGLEKFVAKNSYFLPSYEVRTCLKSISDLKQTLDHVTSLVIPKKKFSFKSKPTKKGPIVPTSPTQIGTRNIEPTKVGSFRVPDLPGFRGKENEVLTKVFTGGGLDEIGEFTVSDLVDCEVRLLGCLRALFVHRLRNCRVYVGPVLGSVLIEEVEGCVFVLASHQIRIHCAALSDFYLRVRSRPIIEDSSGVRFAPYCLHYDGVERDLEESNLDEETGNWANVDDFRWLRAVQSPNWAVLPESERISSLEILNPDT</sequence>
<dbReference type="Pfam" id="PF07986">
    <property type="entry name" value="TBCC"/>
    <property type="match status" value="1"/>
</dbReference>
<keyword evidence="10" id="KW-1185">Reference proteome</keyword>
<feature type="region of interest" description="Disordered" evidence="7">
    <location>
        <begin position="28"/>
        <end position="56"/>
    </location>
</feature>
<keyword evidence="3" id="KW-0963">Cytoplasm</keyword>
<dbReference type="InterPro" id="IPR006599">
    <property type="entry name" value="CARP_motif"/>
</dbReference>
<dbReference type="GO" id="GO:0015631">
    <property type="term" value="F:tubulin binding"/>
    <property type="evidence" value="ECO:0007669"/>
    <property type="project" value="InterPro"/>
</dbReference>
<dbReference type="EMBL" id="JAVXUP010000321">
    <property type="protein sequence ID" value="KAK3030997.1"/>
    <property type="molecule type" value="Genomic_DNA"/>
</dbReference>
<reference evidence="9" key="1">
    <citation type="submission" date="2022-12" db="EMBL/GenBank/DDBJ databases">
        <title>Draft genome assemblies for two species of Escallonia (Escalloniales).</title>
        <authorList>
            <person name="Chanderbali A."/>
            <person name="Dervinis C."/>
            <person name="Anghel I."/>
            <person name="Soltis D."/>
            <person name="Soltis P."/>
            <person name="Zapata F."/>
        </authorList>
    </citation>
    <scope>NUCLEOTIDE SEQUENCE</scope>
    <source>
        <strain evidence="9">UCBG64.0493</strain>
        <tissue evidence="9">Leaf</tissue>
    </source>
</reference>
<evidence type="ECO:0000313" key="10">
    <source>
        <dbReference type="Proteomes" id="UP001188597"/>
    </source>
</evidence>
<dbReference type="InterPro" id="IPR017901">
    <property type="entry name" value="C-CAP_CF_C-like"/>
</dbReference>
<dbReference type="GO" id="GO:0007023">
    <property type="term" value="P:post-chaperonin tubulin folding pathway"/>
    <property type="evidence" value="ECO:0007669"/>
    <property type="project" value="InterPro"/>
</dbReference>
<evidence type="ECO:0000256" key="5">
    <source>
        <dbReference type="ARBA" id="ARBA00023186"/>
    </source>
</evidence>
<comment type="caution">
    <text evidence="9">The sequence shown here is derived from an EMBL/GenBank/DDBJ whole genome shotgun (WGS) entry which is preliminary data.</text>
</comment>
<comment type="subcellular location">
    <subcellularLocation>
        <location evidence="1">Cytoplasm</location>
    </subcellularLocation>
</comment>
<dbReference type="FunFam" id="2.160.20.70:FF:000009">
    <property type="entry name" value="Tubulin-folding cofactor C"/>
    <property type="match status" value="1"/>
</dbReference>
<dbReference type="InterPro" id="IPR038397">
    <property type="entry name" value="TBCC_N_sf"/>
</dbReference>
<dbReference type="InterPro" id="IPR031925">
    <property type="entry name" value="TBCC_N"/>
</dbReference>
<evidence type="ECO:0000256" key="3">
    <source>
        <dbReference type="ARBA" id="ARBA00022490"/>
    </source>
</evidence>
<keyword evidence="5" id="KW-0143">Chaperone</keyword>